<dbReference type="HOGENOM" id="CLU_2919956_0_0_9"/>
<accession>U2KYY2</accession>
<name>U2KYY2_9FIRM</name>
<dbReference type="AlphaFoldDB" id="U2KYY2"/>
<dbReference type="Proteomes" id="UP000016662">
    <property type="component" value="Unassembled WGS sequence"/>
</dbReference>
<comment type="caution">
    <text evidence="1">The sequence shown here is derived from an EMBL/GenBank/DDBJ whole genome shotgun (WGS) entry which is preliminary data.</text>
</comment>
<protein>
    <submittedName>
        <fullName evidence="1">Uncharacterized protein</fullName>
    </submittedName>
</protein>
<evidence type="ECO:0000313" key="1">
    <source>
        <dbReference type="EMBL" id="ERJ97325.1"/>
    </source>
</evidence>
<proteinExistence type="predicted"/>
<reference evidence="1 2" key="1">
    <citation type="submission" date="2013-07" db="EMBL/GenBank/DDBJ databases">
        <authorList>
            <person name="Weinstock G."/>
            <person name="Sodergren E."/>
            <person name="Wylie T."/>
            <person name="Fulton L."/>
            <person name="Fulton R."/>
            <person name="Fronick C."/>
            <person name="O'Laughlin M."/>
            <person name="Godfrey J."/>
            <person name="Miner T."/>
            <person name="Herter B."/>
            <person name="Appelbaum E."/>
            <person name="Cordes M."/>
            <person name="Lek S."/>
            <person name="Wollam A."/>
            <person name="Pepin K.H."/>
            <person name="Palsikar V.B."/>
            <person name="Mitreva M."/>
            <person name="Wilson R.K."/>
        </authorList>
    </citation>
    <scope>NUCLEOTIDE SEQUENCE [LARGE SCALE GENOMIC DNA]</scope>
    <source>
        <strain evidence="1 2">ATCC 27760</strain>
    </source>
</reference>
<sequence length="61" mass="7223">MTWAGIQHIYTDAQFYNFYAMNSKVAIDCCDYYRARVDPDTLQPGDYELYRRDFSLTPALK</sequence>
<dbReference type="EMBL" id="AWVF01000031">
    <property type="protein sequence ID" value="ERJ97325.1"/>
    <property type="molecule type" value="Genomic_DNA"/>
</dbReference>
<keyword evidence="2" id="KW-1185">Reference proteome</keyword>
<organism evidence="1 2">
    <name type="scientific">Ruminococcus callidus ATCC 27760</name>
    <dbReference type="NCBI Taxonomy" id="411473"/>
    <lineage>
        <taxon>Bacteria</taxon>
        <taxon>Bacillati</taxon>
        <taxon>Bacillota</taxon>
        <taxon>Clostridia</taxon>
        <taxon>Eubacteriales</taxon>
        <taxon>Oscillospiraceae</taxon>
        <taxon>Ruminococcus</taxon>
    </lineage>
</organism>
<gene>
    <name evidence="1" type="ORF">RUMCAL_00397</name>
</gene>
<evidence type="ECO:0000313" key="2">
    <source>
        <dbReference type="Proteomes" id="UP000016662"/>
    </source>
</evidence>